<reference evidence="1 2" key="1">
    <citation type="submission" date="2023-10" db="EMBL/GenBank/DDBJ databases">
        <title>Production of high quality cheese from raw caw milk (raw cheese).</title>
        <authorList>
            <person name="Samouris G."/>
        </authorList>
    </citation>
    <scope>NUCLEOTIDE SEQUENCE [LARGE SCALE GENOMIC DNA]</scope>
    <source>
        <strain evidence="1 2">MRS-5</strain>
    </source>
</reference>
<organism evidence="1 2">
    <name type="scientific">Lactococcus lactis</name>
    <dbReference type="NCBI Taxonomy" id="1358"/>
    <lineage>
        <taxon>Bacteria</taxon>
        <taxon>Bacillati</taxon>
        <taxon>Bacillota</taxon>
        <taxon>Bacilli</taxon>
        <taxon>Lactobacillales</taxon>
        <taxon>Streptococcaceae</taxon>
        <taxon>Lactococcus</taxon>
    </lineage>
</organism>
<dbReference type="EMBL" id="JAWHVN010000027">
    <property type="protein sequence ID" value="MDV2618684.1"/>
    <property type="molecule type" value="Genomic_DNA"/>
</dbReference>
<sequence>MAEQKEIIIMLDGKIIINRMVEPYCDITVKIQDGKAVRVIREVAEMPLN</sequence>
<proteinExistence type="predicted"/>
<dbReference type="RefSeq" id="WP_308859198.1">
    <property type="nucleotide sequence ID" value="NZ_JAVFYY010000001.1"/>
</dbReference>
<evidence type="ECO:0000313" key="1">
    <source>
        <dbReference type="EMBL" id="MDV2618684.1"/>
    </source>
</evidence>
<accession>A0ABD5GRM7</accession>
<protein>
    <submittedName>
        <fullName evidence="1">Uncharacterized protein</fullName>
    </submittedName>
</protein>
<dbReference type="AlphaFoldDB" id="A0ABD5GRM7"/>
<dbReference type="Proteomes" id="UP001186159">
    <property type="component" value="Unassembled WGS sequence"/>
</dbReference>
<gene>
    <name evidence="1" type="ORF">RZO27_06010</name>
</gene>
<comment type="caution">
    <text evidence="1">The sequence shown here is derived from an EMBL/GenBank/DDBJ whole genome shotgun (WGS) entry which is preliminary data.</text>
</comment>
<name>A0ABD5GRM7_9LACT</name>
<evidence type="ECO:0000313" key="2">
    <source>
        <dbReference type="Proteomes" id="UP001186159"/>
    </source>
</evidence>